<keyword evidence="3" id="KW-1185">Reference proteome</keyword>
<feature type="compositionally biased region" description="Basic and acidic residues" evidence="1">
    <location>
        <begin position="649"/>
        <end position="663"/>
    </location>
</feature>
<dbReference type="OrthoDB" id="3796207at2759"/>
<dbReference type="Proteomes" id="UP000077069">
    <property type="component" value="Unassembled WGS sequence"/>
</dbReference>
<name>A0A177BXK7_9PLEO</name>
<dbReference type="GeneID" id="28763087"/>
<evidence type="ECO:0000256" key="1">
    <source>
        <dbReference type="SAM" id="MobiDB-lite"/>
    </source>
</evidence>
<sequence>MSLCALLEKGESVSYQIEGMFTMGDWQLVRNTVKAGEAQDDHTRAAIRRLFHECPLLFDHMINEHGAASQELLEIGLVYADTYDAKYFLNEDGLEQLDPVSIYGRPPRLAITDPSSIVESTAEIPQISGINGLGITQSGNGANEAVDVSGSELRDIEDNDENDGWGFASISSLGSSNSDTDEENSMDNEPTTAIVHSQPAEVLADQLADLAVQEVTAVENTERHTVSQVMESFSDEGGVALQEVPVHSQSDDAVVCPSGEDIASDEDDVTLHQEDSPVNQEAGGNSVGSPEVTDVPQQTASSQGPSAKAVMMAAFTTIPGLQASMWALDMHQKFPVPLDADKEAALADCVNGSINSEQGDNGYVEADEEDDVIGSVDTQSEKETMSMPEEQQQLSYDLRSPIDLPQAASEVQPDAEDAEEPQNAEESGEASDVENVLGVEDAPGADNVQEAEDGSGAENAQDAEDVSGAEDQKEKEDAERGPNIEYIAGFVPMHNLPRTAPGTPAEDEMGTTKNEEPSYEERRKNAGGRLLGKKRHNHAGGDVWDREAKRHEHKFTYQPRRVIKVPTKKYGNSALHAMRAKQAASIMAPKETAQREEPTRQPKGPPASGKEMADEKAKDPKAWPNNFAVGAPSRLRERPKEGIAFSSEKGIHSAVRDDGEGKD</sequence>
<proteinExistence type="predicted"/>
<reference evidence="2 3" key="1">
    <citation type="submission" date="2016-05" db="EMBL/GenBank/DDBJ databases">
        <title>Comparative analysis of secretome profiles of manganese(II)-oxidizing ascomycete fungi.</title>
        <authorList>
            <consortium name="DOE Joint Genome Institute"/>
            <person name="Zeiner C.A."/>
            <person name="Purvine S.O."/>
            <person name="Zink E.M."/>
            <person name="Wu S."/>
            <person name="Pasa-Tolic L."/>
            <person name="Chaput D.L."/>
            <person name="Haridas S."/>
            <person name="Grigoriev I.V."/>
            <person name="Santelli C.M."/>
            <person name="Hansel C.M."/>
        </authorList>
    </citation>
    <scope>NUCLEOTIDE SEQUENCE [LARGE SCALE GENOMIC DNA]</scope>
    <source>
        <strain evidence="2 3">AP3s5-JAC2a</strain>
    </source>
</reference>
<feature type="region of interest" description="Disordered" evidence="1">
    <location>
        <begin position="573"/>
        <end position="663"/>
    </location>
</feature>
<feature type="compositionally biased region" description="Basic and acidic residues" evidence="1">
    <location>
        <begin position="611"/>
        <end position="621"/>
    </location>
</feature>
<feature type="compositionally biased region" description="Acidic residues" evidence="1">
    <location>
        <begin position="413"/>
        <end position="432"/>
    </location>
</feature>
<dbReference type="InParanoid" id="A0A177BXK7"/>
<feature type="region of interest" description="Disordered" evidence="1">
    <location>
        <begin position="408"/>
        <end position="547"/>
    </location>
</feature>
<feature type="compositionally biased region" description="Polar residues" evidence="1">
    <location>
        <begin position="295"/>
        <end position="304"/>
    </location>
</feature>
<organism evidence="2 3">
    <name type="scientific">Paraphaeosphaeria sporulosa</name>
    <dbReference type="NCBI Taxonomy" id="1460663"/>
    <lineage>
        <taxon>Eukaryota</taxon>
        <taxon>Fungi</taxon>
        <taxon>Dikarya</taxon>
        <taxon>Ascomycota</taxon>
        <taxon>Pezizomycotina</taxon>
        <taxon>Dothideomycetes</taxon>
        <taxon>Pleosporomycetidae</taxon>
        <taxon>Pleosporales</taxon>
        <taxon>Massarineae</taxon>
        <taxon>Didymosphaeriaceae</taxon>
        <taxon>Paraphaeosphaeria</taxon>
    </lineage>
</organism>
<accession>A0A177BXK7</accession>
<dbReference type="AlphaFoldDB" id="A0A177BXK7"/>
<dbReference type="RefSeq" id="XP_018030056.1">
    <property type="nucleotide sequence ID" value="XM_018179601.1"/>
</dbReference>
<evidence type="ECO:0000313" key="3">
    <source>
        <dbReference type="Proteomes" id="UP000077069"/>
    </source>
</evidence>
<evidence type="ECO:0000313" key="2">
    <source>
        <dbReference type="EMBL" id="OAF99690.1"/>
    </source>
</evidence>
<protein>
    <submittedName>
        <fullName evidence="2">Uncharacterized protein</fullName>
    </submittedName>
</protein>
<feature type="region of interest" description="Disordered" evidence="1">
    <location>
        <begin position="270"/>
        <end position="304"/>
    </location>
</feature>
<gene>
    <name evidence="2" type="ORF">CC84DRAFT_1169211</name>
</gene>
<feature type="compositionally biased region" description="Acidic residues" evidence="1">
    <location>
        <begin position="449"/>
        <end position="468"/>
    </location>
</feature>
<feature type="compositionally biased region" description="Basic and acidic residues" evidence="1">
    <location>
        <begin position="470"/>
        <end position="482"/>
    </location>
</feature>
<feature type="compositionally biased region" description="Polar residues" evidence="1">
    <location>
        <begin position="169"/>
        <end position="178"/>
    </location>
</feature>
<feature type="compositionally biased region" description="Basic and acidic residues" evidence="1">
    <location>
        <begin position="513"/>
        <end position="524"/>
    </location>
</feature>
<dbReference type="EMBL" id="KV441561">
    <property type="protein sequence ID" value="OAF99690.1"/>
    <property type="molecule type" value="Genomic_DNA"/>
</dbReference>
<feature type="region of interest" description="Disordered" evidence="1">
    <location>
        <begin position="155"/>
        <end position="189"/>
    </location>
</feature>
<feature type="region of interest" description="Disordered" evidence="1">
    <location>
        <begin position="352"/>
        <end position="372"/>
    </location>
</feature>